<protein>
    <submittedName>
        <fullName evidence="1">Uncharacterized protein</fullName>
    </submittedName>
</protein>
<proteinExistence type="predicted"/>
<accession>A0A2N8PPP8</accession>
<reference evidence="2" key="1">
    <citation type="submission" date="2015-09" db="EMBL/GenBank/DDBJ databases">
        <authorList>
            <person name="Graham D.E."/>
            <person name="Mahan K.M."/>
            <person name="Klingeman D.M."/>
            <person name="Fida T."/>
            <person name="Giannone R.J."/>
            <person name="Hettich R.L."/>
            <person name="Parry R.J."/>
            <person name="Spain J.C."/>
        </authorList>
    </citation>
    <scope>NUCLEOTIDE SEQUENCE [LARGE SCALE GENOMIC DNA]</scope>
    <source>
        <strain evidence="2">JCM 4701</strain>
    </source>
</reference>
<gene>
    <name evidence="1" type="ORF">AOB60_05645</name>
</gene>
<sequence length="116" mass="12521">MTDDEQRLAALFNTLPGYSEPNFWRGVKAAAGLARIRSTMSFAVREAAKDNFEPLAELALDAFGQDARHEALVDALAEHLGGTLQARVWITDAVAAAGRIKRTGSADPLGALIKKW</sequence>
<dbReference type="Proteomes" id="UP000236047">
    <property type="component" value="Unassembled WGS sequence"/>
</dbReference>
<dbReference type="AlphaFoldDB" id="A0A2N8PPP8"/>
<organism evidence="1 2">
    <name type="scientific">Streptomyces noursei</name>
    <name type="common">Streptomyces albulus</name>
    <dbReference type="NCBI Taxonomy" id="1971"/>
    <lineage>
        <taxon>Bacteria</taxon>
        <taxon>Bacillati</taxon>
        <taxon>Actinomycetota</taxon>
        <taxon>Actinomycetes</taxon>
        <taxon>Kitasatosporales</taxon>
        <taxon>Streptomycetaceae</taxon>
        <taxon>Streptomyces</taxon>
    </lineage>
</organism>
<keyword evidence="2" id="KW-1185">Reference proteome</keyword>
<evidence type="ECO:0000313" key="1">
    <source>
        <dbReference type="EMBL" id="PNE42984.1"/>
    </source>
</evidence>
<comment type="caution">
    <text evidence="1">The sequence shown here is derived from an EMBL/GenBank/DDBJ whole genome shotgun (WGS) entry which is preliminary data.</text>
</comment>
<name>A0A2N8PPP8_STRNR</name>
<dbReference type="RefSeq" id="WP_102924455.1">
    <property type="nucleotide sequence ID" value="NZ_LJSN01000002.1"/>
</dbReference>
<evidence type="ECO:0000313" key="2">
    <source>
        <dbReference type="Proteomes" id="UP000236047"/>
    </source>
</evidence>
<dbReference type="EMBL" id="LJSN01000002">
    <property type="protein sequence ID" value="PNE42984.1"/>
    <property type="molecule type" value="Genomic_DNA"/>
</dbReference>